<protein>
    <submittedName>
        <fullName evidence="2">Putative hydroxylaminobenzene mutase</fullName>
    </submittedName>
</protein>
<dbReference type="HOGENOM" id="CLU_147303_0_0_0"/>
<dbReference type="STRING" id="682795.AciX8_0132"/>
<evidence type="ECO:0000256" key="1">
    <source>
        <dbReference type="SAM" id="Phobius"/>
    </source>
</evidence>
<gene>
    <name evidence="2" type="ordered locus">AciX8_0132</name>
</gene>
<keyword evidence="1" id="KW-1133">Transmembrane helix</keyword>
<evidence type="ECO:0000313" key="2">
    <source>
        <dbReference type="EMBL" id="AEU34490.1"/>
    </source>
</evidence>
<dbReference type="EMBL" id="CP003130">
    <property type="protein sequence ID" value="AEU34490.1"/>
    <property type="molecule type" value="Genomic_DNA"/>
</dbReference>
<name>G8NYS7_GRAMM</name>
<sequence length="140" mass="15104" precursor="true">MNPIPQQLLIYGTVLFLVSLLIGFAMPIFANPRMGVSAHVAGLQSGMMLWAMGLMWQRLNLSAFAERLLQVLAIAGLYAIFVSLFLAALWGTSRATPIAGAGHQASRLREVVVTVVLTSGSLASAVSATLLLWGLCRWKY</sequence>
<proteinExistence type="predicted"/>
<accession>G8NYS7</accession>
<keyword evidence="3" id="KW-1185">Reference proteome</keyword>
<dbReference type="KEGG" id="gma:AciX8_0132"/>
<feature type="transmembrane region" description="Helical" evidence="1">
    <location>
        <begin position="68"/>
        <end position="91"/>
    </location>
</feature>
<keyword evidence="1" id="KW-0812">Transmembrane</keyword>
<feature type="transmembrane region" description="Helical" evidence="1">
    <location>
        <begin position="9"/>
        <end position="30"/>
    </location>
</feature>
<dbReference type="AlphaFoldDB" id="G8NYS7"/>
<dbReference type="Pfam" id="PF26512">
    <property type="entry name" value="SOI"/>
    <property type="match status" value="1"/>
</dbReference>
<organism evidence="2 3">
    <name type="scientific">Granulicella mallensis (strain ATCC BAA-1857 / DSM 23137 / MP5ACTX8)</name>
    <dbReference type="NCBI Taxonomy" id="682795"/>
    <lineage>
        <taxon>Bacteria</taxon>
        <taxon>Pseudomonadati</taxon>
        <taxon>Acidobacteriota</taxon>
        <taxon>Terriglobia</taxon>
        <taxon>Terriglobales</taxon>
        <taxon>Acidobacteriaceae</taxon>
        <taxon>Granulicella</taxon>
    </lineage>
</organism>
<dbReference type="InterPro" id="IPR058965">
    <property type="entry name" value="SOI/HabA-like"/>
</dbReference>
<dbReference type="Proteomes" id="UP000007113">
    <property type="component" value="Chromosome"/>
</dbReference>
<dbReference type="RefSeq" id="WP_014263374.1">
    <property type="nucleotide sequence ID" value="NC_016631.1"/>
</dbReference>
<dbReference type="eggNOG" id="ENOG5032W5M">
    <property type="taxonomic scope" value="Bacteria"/>
</dbReference>
<reference evidence="2 3" key="1">
    <citation type="submission" date="2011-11" db="EMBL/GenBank/DDBJ databases">
        <title>Complete sequence of Granulicella mallensis MP5ACTX8.</title>
        <authorList>
            <consortium name="US DOE Joint Genome Institute"/>
            <person name="Lucas S."/>
            <person name="Copeland A."/>
            <person name="Lapidus A."/>
            <person name="Cheng J.-F."/>
            <person name="Goodwin L."/>
            <person name="Pitluck S."/>
            <person name="Peters L."/>
            <person name="Lu M."/>
            <person name="Detter J.C."/>
            <person name="Han C."/>
            <person name="Tapia R."/>
            <person name="Land M."/>
            <person name="Hauser L."/>
            <person name="Kyrpides N."/>
            <person name="Ivanova N."/>
            <person name="Mikhailova N."/>
            <person name="Pagani I."/>
            <person name="Rawat S."/>
            <person name="Mannisto M."/>
            <person name="Haggblom M."/>
            <person name="Woyke T."/>
        </authorList>
    </citation>
    <scope>NUCLEOTIDE SEQUENCE [LARGE SCALE GENOMIC DNA]</scope>
    <source>
        <strain evidence="3">ATCC BAA-1857 / DSM 23137 / MP5ACTX8</strain>
    </source>
</reference>
<dbReference type="OrthoDB" id="7619962at2"/>
<evidence type="ECO:0000313" key="3">
    <source>
        <dbReference type="Proteomes" id="UP000007113"/>
    </source>
</evidence>
<feature type="transmembrane region" description="Helical" evidence="1">
    <location>
        <begin position="36"/>
        <end position="56"/>
    </location>
</feature>
<keyword evidence="1" id="KW-0472">Membrane</keyword>
<feature type="transmembrane region" description="Helical" evidence="1">
    <location>
        <begin position="111"/>
        <end position="135"/>
    </location>
</feature>